<dbReference type="RefSeq" id="NP_001344584.1">
    <property type="nucleotide sequence ID" value="NM_001357655.1"/>
</dbReference>
<reference evidence="3" key="5">
    <citation type="journal article" date="2002" name="Nature">
        <title>Analysis of the mouse transcriptome based on functional annotation of 60,770 full-length cDNAs.</title>
        <authorList>
            <consortium name="The FANTOM Consortium and the RIKEN Genome Exploration Research Group Phase I and II Team"/>
        </authorList>
    </citation>
    <scope>NUCLEOTIDE SEQUENCE</scope>
    <source>
        <strain evidence="3">C57BL/6J</strain>
        <tissue evidence="3">Corpora quadrigemina</tissue>
    </source>
</reference>
<accession>Q3USN8</accession>
<feature type="region of interest" description="Disordered" evidence="1">
    <location>
        <begin position="30"/>
        <end position="69"/>
    </location>
</feature>
<dbReference type="KEGG" id="mmu:665828"/>
<dbReference type="EMBL" id="AK140235">
    <property type="protein sequence ID" value="BAE24293.1"/>
    <property type="molecule type" value="mRNA"/>
</dbReference>
<dbReference type="MGI" id="MGI:3643366">
    <property type="gene designation" value="Gm10654"/>
</dbReference>
<dbReference type="AGR" id="MGI:3643366"/>
<reference evidence="3" key="6">
    <citation type="submission" date="2004-03" db="EMBL/GenBank/DDBJ databases">
        <authorList>
            <person name="Arakawa T."/>
            <person name="Carninci P."/>
            <person name="Fukuda S."/>
            <person name="Hashizume W."/>
            <person name="Hayashida K."/>
            <person name="Hori F."/>
            <person name="Iida J."/>
            <person name="Imamura K."/>
            <person name="Imotani K."/>
            <person name="Itoh M."/>
            <person name="Kanagawa S."/>
            <person name="Kawai J."/>
            <person name="Kojima M."/>
            <person name="Konno H."/>
            <person name="Murata M."/>
            <person name="Nakamura M."/>
            <person name="Ninomiya N."/>
            <person name="Nishiyori H."/>
            <person name="Nomura K."/>
            <person name="Ohno M."/>
            <person name="Sakazume N."/>
            <person name="Sano H."/>
            <person name="Sasaki D."/>
            <person name="Shibata K."/>
            <person name="Shiraki T."/>
            <person name="Tagami M."/>
            <person name="Tagami Y."/>
            <person name="Waki K."/>
            <person name="Watahiki A."/>
            <person name="Muramatsu M."/>
            <person name="Hayashizaki Y."/>
        </authorList>
    </citation>
    <scope>NUCLEOTIDE SEQUENCE</scope>
    <source>
        <strain evidence="3">C57BL/6J</strain>
        <tissue evidence="3">Corpora quadrigemina</tissue>
    </source>
</reference>
<reference evidence="3" key="3">
    <citation type="journal article" date="2000" name="Genome Res.">
        <title>RIKEN integrated sequence analysis (RISA) system--384-format sequencing pipeline with 384 multicapillary sequencer.</title>
        <authorList>
            <person name="Shibata K."/>
            <person name="Itoh M."/>
            <person name="Aizawa K."/>
            <person name="Nagaoka S."/>
            <person name="Sasaki N."/>
            <person name="Carninci P."/>
            <person name="Konno H."/>
            <person name="Akiyama J."/>
            <person name="Nishi K."/>
            <person name="Kitsunai T."/>
            <person name="Tashiro H."/>
            <person name="Itoh M."/>
            <person name="Sumi N."/>
            <person name="Ishii Y."/>
            <person name="Nakamura S."/>
            <person name="Hazama M."/>
            <person name="Nishine T."/>
            <person name="Harada A."/>
            <person name="Yamamoto R."/>
            <person name="Matsumoto H."/>
            <person name="Sakaguchi S."/>
            <person name="Ikegami T."/>
            <person name="Kashiwagi K."/>
            <person name="Fujiwake S."/>
            <person name="Inoue K."/>
            <person name="Togawa Y."/>
            <person name="Izawa M."/>
            <person name="Ohara E."/>
            <person name="Watahiki M."/>
            <person name="Yoneda Y."/>
            <person name="Ishikawa T."/>
            <person name="Ozawa K."/>
            <person name="Tanaka T."/>
            <person name="Matsuura S."/>
            <person name="Kawai J."/>
            <person name="Okazaki Y."/>
            <person name="Muramatsu M."/>
            <person name="Inoue Y."/>
            <person name="Kira A."/>
            <person name="Hayashizaki Y."/>
        </authorList>
    </citation>
    <scope>NUCLEOTIDE SEQUENCE</scope>
    <source>
        <strain evidence="3">C57BL/6J</strain>
        <tissue evidence="3">Corpora quadrigemina</tissue>
    </source>
</reference>
<gene>
    <name evidence="4" type="primary">Gm10654</name>
    <name evidence="4" type="synonym">EG665828</name>
</gene>
<reference evidence="3" key="8">
    <citation type="journal article" date="2005" name="Science">
        <title>Antisense Transcription in the Mammalian Transcriptome.</title>
        <authorList>
            <consortium name="RIKEN Genome Exploration Research Group and Genome Science Group (Genome Network Project Core Group) and the FANTOM Consortium"/>
        </authorList>
    </citation>
    <scope>NUCLEOTIDE SEQUENCE</scope>
    <source>
        <strain evidence="3">C57BL/6J</strain>
        <tissue evidence="3">Corpora quadrigemina</tissue>
    </source>
</reference>
<dbReference type="InterPro" id="IPR018816">
    <property type="entry name" value="Cactin_central"/>
</dbReference>
<feature type="domain" description="Splicing factor cactin central" evidence="2">
    <location>
        <begin position="1"/>
        <end position="37"/>
    </location>
</feature>
<reference evidence="3" key="4">
    <citation type="journal article" date="2001" name="Nature">
        <title>Functional annotation of a full-length mouse cDNA collection.</title>
        <authorList>
            <consortium name="The RIKEN Genome Exploration Research Group Phase II Team and the FANTOM Consortium"/>
        </authorList>
    </citation>
    <scope>NUCLEOTIDE SEQUENCE</scope>
    <source>
        <strain evidence="3">C57BL/6J</strain>
        <tissue evidence="3">Corpora quadrigemina</tissue>
    </source>
</reference>
<evidence type="ECO:0000259" key="2">
    <source>
        <dbReference type="Pfam" id="PF10312"/>
    </source>
</evidence>
<proteinExistence type="evidence at transcript level"/>
<evidence type="ECO:0000256" key="1">
    <source>
        <dbReference type="SAM" id="MobiDB-lite"/>
    </source>
</evidence>
<protein>
    <recommendedName>
        <fullName evidence="2">Splicing factor cactin central domain-containing protein</fullName>
    </recommendedName>
</protein>
<dbReference type="HOGENOM" id="CLU_1618461_0_0_1"/>
<reference evidence="3" key="2">
    <citation type="journal article" date="2000" name="Genome Res.">
        <title>Normalization and subtraction of cap-trapper-selected cDNAs to prepare full-length cDNA libraries for rapid discovery of new genes.</title>
        <authorList>
            <person name="Carninci P."/>
            <person name="Shibata Y."/>
            <person name="Hayatsu N."/>
            <person name="Sugahara Y."/>
            <person name="Shibata K."/>
            <person name="Itoh M."/>
            <person name="Konno H."/>
            <person name="Okazaki Y."/>
            <person name="Muramatsu M."/>
            <person name="Hayashizaki Y."/>
        </authorList>
    </citation>
    <scope>NUCLEOTIDE SEQUENCE</scope>
    <source>
        <strain evidence="3">C57BL/6J</strain>
        <tissue evidence="3">Corpora quadrigemina</tissue>
    </source>
</reference>
<dbReference type="PhylomeDB" id="Q3USN8"/>
<dbReference type="GeneID" id="665828"/>
<reference evidence="3" key="1">
    <citation type="journal article" date="1999" name="Methods Enzymol.">
        <title>High-efficiency full-length cDNA cloning.</title>
        <authorList>
            <person name="Carninci P."/>
            <person name="Hayashizaki Y."/>
        </authorList>
    </citation>
    <scope>NUCLEOTIDE SEQUENCE</scope>
    <source>
        <strain evidence="3">C57BL/6J</strain>
        <tissue evidence="3">Corpora quadrigemina</tissue>
    </source>
</reference>
<dbReference type="AlphaFoldDB" id="Q3USN8"/>
<name>Q3USN8_MOUSE</name>
<organism evidence="3">
    <name type="scientific">Mus musculus</name>
    <name type="common">Mouse</name>
    <dbReference type="NCBI Taxonomy" id="10090"/>
    <lineage>
        <taxon>Eukaryota</taxon>
        <taxon>Metazoa</taxon>
        <taxon>Chordata</taxon>
        <taxon>Craniata</taxon>
        <taxon>Vertebrata</taxon>
        <taxon>Euteleostomi</taxon>
        <taxon>Mammalia</taxon>
        <taxon>Eutheria</taxon>
        <taxon>Euarchontoglires</taxon>
        <taxon>Glires</taxon>
        <taxon>Rodentia</taxon>
        <taxon>Myomorpha</taxon>
        <taxon>Muroidea</taxon>
        <taxon>Muridae</taxon>
        <taxon>Murinae</taxon>
        <taxon>Mus</taxon>
        <taxon>Mus</taxon>
    </lineage>
</organism>
<dbReference type="Pfam" id="PF10312">
    <property type="entry name" value="Cactin_mid"/>
    <property type="match status" value="1"/>
</dbReference>
<feature type="region of interest" description="Disordered" evidence="1">
    <location>
        <begin position="136"/>
        <end position="164"/>
    </location>
</feature>
<sequence length="164" mass="17914">MEDLLEDIQVHMELEQGKNVDFWQDSTTITENETARPPGPASWRPRAKGQASAKRGSTQRHMTSCRSSSRALRGISMLATPTSPWTTGRACFSSCLLTWPGLGSAKRQQNALWQKLFKPKQEQGVLFSILKSELEELPPSSGPSVDPVEPEGAPATRGGSPPVK</sequence>
<reference evidence="3" key="7">
    <citation type="journal article" date="2005" name="Science">
        <title>The Transcriptional Landscape of the Mammalian Genome.</title>
        <authorList>
            <consortium name="The FANTOM Consortium"/>
            <consortium name="Riken Genome Exploration Research Group and Genome Science Group (Genome Network Project Core Group)"/>
        </authorList>
    </citation>
    <scope>NUCLEOTIDE SEQUENCE</scope>
    <source>
        <strain evidence="3">C57BL/6J</strain>
        <tissue evidence="3">Corpora quadrigemina</tissue>
    </source>
</reference>
<evidence type="ECO:0000313" key="4">
    <source>
        <dbReference type="MGI" id="MGI:3643366"/>
    </source>
</evidence>
<feature type="compositionally biased region" description="Polar residues" evidence="1">
    <location>
        <begin position="55"/>
        <end position="69"/>
    </location>
</feature>
<evidence type="ECO:0000313" key="3">
    <source>
        <dbReference type="EMBL" id="BAE24293.1"/>
    </source>
</evidence>